<proteinExistence type="predicted"/>
<dbReference type="InterPro" id="IPR006521">
    <property type="entry name" value="Tail_protein_I"/>
</dbReference>
<dbReference type="Proteomes" id="UP000191240">
    <property type="component" value="Unassembled WGS sequence"/>
</dbReference>
<gene>
    <name evidence="1" type="ORF">SAMN02745671_02643</name>
</gene>
<accession>A0A1M6GFJ1</accession>
<dbReference type="NCBIfam" id="TIGR01634">
    <property type="entry name" value="tail_P2_I"/>
    <property type="match status" value="1"/>
</dbReference>
<dbReference type="OrthoDB" id="90759at2"/>
<dbReference type="AlphaFoldDB" id="A0A1M6GFJ1"/>
<dbReference type="Pfam" id="PF09684">
    <property type="entry name" value="Tail_P2_I"/>
    <property type="match status" value="1"/>
</dbReference>
<dbReference type="RefSeq" id="WP_052211929.1">
    <property type="nucleotide sequence ID" value="NZ_FQYW01000030.1"/>
</dbReference>
<evidence type="ECO:0000313" key="1">
    <source>
        <dbReference type="EMBL" id="SHJ08668.1"/>
    </source>
</evidence>
<reference evidence="1 2" key="1">
    <citation type="submission" date="2016-11" db="EMBL/GenBank/DDBJ databases">
        <authorList>
            <person name="Jaros S."/>
            <person name="Januszkiewicz K."/>
            <person name="Wedrychowicz H."/>
        </authorList>
    </citation>
    <scope>NUCLEOTIDE SEQUENCE [LARGE SCALE GENOMIC DNA]</scope>
    <source>
        <strain evidence="1 2">DSM 3074</strain>
    </source>
</reference>
<protein>
    <submittedName>
        <fullName evidence="1">Phage tail protein, P2 protein I family</fullName>
    </submittedName>
</protein>
<organism evidence="1 2">
    <name type="scientific">Anaerovibrio lipolyticus DSM 3074</name>
    <dbReference type="NCBI Taxonomy" id="1120997"/>
    <lineage>
        <taxon>Bacteria</taxon>
        <taxon>Bacillati</taxon>
        <taxon>Bacillota</taxon>
        <taxon>Negativicutes</taxon>
        <taxon>Selenomonadales</taxon>
        <taxon>Selenomonadaceae</taxon>
        <taxon>Anaerovibrio</taxon>
    </lineage>
</organism>
<evidence type="ECO:0000313" key="2">
    <source>
        <dbReference type="Proteomes" id="UP000191240"/>
    </source>
</evidence>
<name>A0A1M6GFJ1_9FIRM</name>
<sequence>MIKNVESLSLLDILPANILEDERVSAAAQALDKEIQEVTKATIEVLHISRIDELPEAVVDLLAWQWHVDFYDQNLSLEKRRALVKNSIRWHMKKGTKAAVEEMVQTVFESGRVTEWFEYGGEPYHFKIDLLSAPRIVQEDLEKVVRVINSVKNTRSWLDSLGFIRESEGKQYYGIAPHLHKRYGVAQVLHAETSGNVFIGGVTTNHKANKVKQVSPVYDATNQLAIYIGIVSATHKRYKV</sequence>
<dbReference type="EMBL" id="FQYW01000030">
    <property type="protein sequence ID" value="SHJ08668.1"/>
    <property type="molecule type" value="Genomic_DNA"/>
</dbReference>